<dbReference type="Pfam" id="PF03583">
    <property type="entry name" value="LIP"/>
    <property type="match status" value="1"/>
</dbReference>
<dbReference type="Proteomes" id="UP000523447">
    <property type="component" value="Unassembled WGS sequence"/>
</dbReference>
<dbReference type="Gene3D" id="1.10.260.130">
    <property type="match status" value="1"/>
</dbReference>
<evidence type="ECO:0000256" key="1">
    <source>
        <dbReference type="SAM" id="MobiDB-lite"/>
    </source>
</evidence>
<reference evidence="3 4" key="1">
    <citation type="submission" date="2020-04" db="EMBL/GenBank/DDBJ databases">
        <title>MicrobeNet Type strains.</title>
        <authorList>
            <person name="Nicholson A.C."/>
        </authorList>
    </citation>
    <scope>NUCLEOTIDE SEQUENCE [LARGE SCALE GENOMIC DNA]</scope>
    <source>
        <strain evidence="3 4">DSM 44445</strain>
    </source>
</reference>
<accession>A0A7X6M505</accession>
<dbReference type="AlphaFoldDB" id="A0A7X6M505"/>
<evidence type="ECO:0000256" key="2">
    <source>
        <dbReference type="SAM" id="SignalP"/>
    </source>
</evidence>
<dbReference type="PANTHER" id="PTHR34853:SF1">
    <property type="entry name" value="LIPASE 5"/>
    <property type="match status" value="1"/>
</dbReference>
<dbReference type="PANTHER" id="PTHR34853">
    <property type="match status" value="1"/>
</dbReference>
<keyword evidence="2" id="KW-0732">Signal</keyword>
<sequence>MRIRHVLVTVLLLGCGPVAGTAAAQPPIPLPALPLPAISLPGLPGPPIAAAPPAQDSAVPNAASPQPTTLPALGLALPQVQQWIDVLVPPPPIPVADQAAAGAAGVTAELARLQQAVMPSSAGDPLFDDWPADLTRLRPGDVIATRDVTATAAPLLMVPVRQALQLKFRTTDAHDGPSYATATLAVPAAPWPGPGGRPVLVNNLPIDALGRTCTPGYTLAHGFTGDTGTTDFVPPTTQLALLRGYAVLIPDHEGPRMAYAEPYVAGHAVLDAIRAMRAALPVEFGDSHYAMHGYSGGAIATRGAVALIDSYAPELAPVIVGAALGGVPADYQILSQSMNANFASGVFLAATFGVGRERPEILARMNNLARWAALSPLKDTCAGVFAMPGVLSLPIDIAADTPDPLHSALADDIYRVTRMQGMKSAVPLYVYNGEQEFWIPAAGAREFYRDQCSLGVAAVYRSVPGEHIIAAGLGYPEAMGWVDQRLQGVLAPTEC</sequence>
<evidence type="ECO:0000313" key="3">
    <source>
        <dbReference type="EMBL" id="NKY89851.1"/>
    </source>
</evidence>
<dbReference type="GO" id="GO:0004806">
    <property type="term" value="F:triacylglycerol lipase activity"/>
    <property type="evidence" value="ECO:0007669"/>
    <property type="project" value="InterPro"/>
</dbReference>
<dbReference type="EMBL" id="JAAXPE010000067">
    <property type="protein sequence ID" value="NKY89851.1"/>
    <property type="molecule type" value="Genomic_DNA"/>
</dbReference>
<name>A0A7X6M505_9NOCA</name>
<feature type="region of interest" description="Disordered" evidence="1">
    <location>
        <begin position="46"/>
        <end position="65"/>
    </location>
</feature>
<dbReference type="PROSITE" id="PS51257">
    <property type="entry name" value="PROKAR_LIPOPROTEIN"/>
    <property type="match status" value="1"/>
</dbReference>
<dbReference type="SUPFAM" id="SSF53474">
    <property type="entry name" value="alpha/beta-Hydrolases"/>
    <property type="match status" value="1"/>
</dbReference>
<keyword evidence="4" id="KW-1185">Reference proteome</keyword>
<comment type="caution">
    <text evidence="3">The sequence shown here is derived from an EMBL/GenBank/DDBJ whole genome shotgun (WGS) entry which is preliminary data.</text>
</comment>
<organism evidence="3 4">
    <name type="scientific">Nocardia veterana</name>
    <dbReference type="NCBI Taxonomy" id="132249"/>
    <lineage>
        <taxon>Bacteria</taxon>
        <taxon>Bacillati</taxon>
        <taxon>Actinomycetota</taxon>
        <taxon>Actinomycetes</taxon>
        <taxon>Mycobacteriales</taxon>
        <taxon>Nocardiaceae</taxon>
        <taxon>Nocardia</taxon>
    </lineage>
</organism>
<gene>
    <name evidence="3" type="ORF">HGA07_30230</name>
</gene>
<dbReference type="InterPro" id="IPR005152">
    <property type="entry name" value="Lipase_secreted"/>
</dbReference>
<dbReference type="InterPro" id="IPR029058">
    <property type="entry name" value="AB_hydrolase_fold"/>
</dbReference>
<feature type="signal peptide" evidence="2">
    <location>
        <begin position="1"/>
        <end position="24"/>
    </location>
</feature>
<dbReference type="GO" id="GO:0016042">
    <property type="term" value="P:lipid catabolic process"/>
    <property type="evidence" value="ECO:0007669"/>
    <property type="project" value="InterPro"/>
</dbReference>
<proteinExistence type="predicted"/>
<protein>
    <submittedName>
        <fullName evidence="3">Lipase</fullName>
    </submittedName>
</protein>
<dbReference type="Gene3D" id="3.40.50.1820">
    <property type="entry name" value="alpha/beta hydrolase"/>
    <property type="match status" value="1"/>
</dbReference>
<evidence type="ECO:0000313" key="4">
    <source>
        <dbReference type="Proteomes" id="UP000523447"/>
    </source>
</evidence>
<feature type="chain" id="PRO_5030978577" evidence="2">
    <location>
        <begin position="25"/>
        <end position="495"/>
    </location>
</feature>